<keyword evidence="4" id="KW-0808">Transferase</keyword>
<evidence type="ECO:0000256" key="3">
    <source>
        <dbReference type="ARBA" id="ARBA00022553"/>
    </source>
</evidence>
<evidence type="ECO:0000313" key="13">
    <source>
        <dbReference type="Proteomes" id="UP000184069"/>
    </source>
</evidence>
<keyword evidence="3" id="KW-0597">Phosphoprotein</keyword>
<dbReference type="SUPFAM" id="SSF55874">
    <property type="entry name" value="ATPase domain of HSP90 chaperone/DNA topoisomerase II/histidine kinase"/>
    <property type="match status" value="1"/>
</dbReference>
<dbReference type="EMBL" id="FRBM01000005">
    <property type="protein sequence ID" value="SHL71176.1"/>
    <property type="molecule type" value="Genomic_DNA"/>
</dbReference>
<feature type="domain" description="Histidine kinase" evidence="11">
    <location>
        <begin position="585"/>
        <end position="776"/>
    </location>
</feature>
<protein>
    <recommendedName>
        <fullName evidence="2">histidine kinase</fullName>
        <ecNumber evidence="2">2.7.13.3</ecNumber>
    </recommendedName>
</protein>
<evidence type="ECO:0000256" key="5">
    <source>
        <dbReference type="ARBA" id="ARBA00022741"/>
    </source>
</evidence>
<dbReference type="GO" id="GO:0046983">
    <property type="term" value="F:protein dimerization activity"/>
    <property type="evidence" value="ECO:0007669"/>
    <property type="project" value="InterPro"/>
</dbReference>
<dbReference type="RefSeq" id="WP_228390779.1">
    <property type="nucleotide sequence ID" value="NZ_FRBM01000005.1"/>
</dbReference>
<reference evidence="12 13" key="1">
    <citation type="submission" date="2016-11" db="EMBL/GenBank/DDBJ databases">
        <authorList>
            <person name="Jaros S."/>
            <person name="Januszkiewicz K."/>
            <person name="Wedrychowicz H."/>
        </authorList>
    </citation>
    <scope>NUCLEOTIDE SEQUENCE [LARGE SCALE GENOMIC DNA]</scope>
    <source>
        <strain evidence="12 13">DSM 27621</strain>
    </source>
</reference>
<dbReference type="Proteomes" id="UP000184069">
    <property type="component" value="Unassembled WGS sequence"/>
</dbReference>
<evidence type="ECO:0000256" key="1">
    <source>
        <dbReference type="ARBA" id="ARBA00000085"/>
    </source>
</evidence>
<dbReference type="Pfam" id="PF02518">
    <property type="entry name" value="HATPase_c"/>
    <property type="match status" value="1"/>
</dbReference>
<keyword evidence="8" id="KW-0902">Two-component regulatory system</keyword>
<dbReference type="InterPro" id="IPR011990">
    <property type="entry name" value="TPR-like_helical_dom_sf"/>
</dbReference>
<dbReference type="PANTHER" id="PTHR24421:SF10">
    <property type="entry name" value="NITRATE_NITRITE SENSOR PROTEIN NARQ"/>
    <property type="match status" value="1"/>
</dbReference>
<keyword evidence="10" id="KW-0472">Membrane</keyword>
<keyword evidence="10" id="KW-1133">Transmembrane helix</keyword>
<feature type="coiled-coil region" evidence="9">
    <location>
        <begin position="430"/>
        <end position="501"/>
    </location>
</feature>
<dbReference type="SUPFAM" id="SSF48452">
    <property type="entry name" value="TPR-like"/>
    <property type="match status" value="2"/>
</dbReference>
<evidence type="ECO:0000256" key="9">
    <source>
        <dbReference type="SAM" id="Coils"/>
    </source>
</evidence>
<evidence type="ECO:0000256" key="4">
    <source>
        <dbReference type="ARBA" id="ARBA00022679"/>
    </source>
</evidence>
<proteinExistence type="predicted"/>
<dbReference type="EC" id="2.7.13.3" evidence="2"/>
<dbReference type="SMART" id="SM00387">
    <property type="entry name" value="HATPase_c"/>
    <property type="match status" value="1"/>
</dbReference>
<dbReference type="Gene3D" id="1.20.5.1930">
    <property type="match status" value="1"/>
</dbReference>
<dbReference type="PANTHER" id="PTHR24421">
    <property type="entry name" value="NITRATE/NITRITE SENSOR PROTEIN NARX-RELATED"/>
    <property type="match status" value="1"/>
</dbReference>
<dbReference type="GO" id="GO:0000155">
    <property type="term" value="F:phosphorelay sensor kinase activity"/>
    <property type="evidence" value="ECO:0007669"/>
    <property type="project" value="InterPro"/>
</dbReference>
<evidence type="ECO:0000256" key="6">
    <source>
        <dbReference type="ARBA" id="ARBA00022777"/>
    </source>
</evidence>
<accession>A0A1M7CVA1</accession>
<keyword evidence="6 12" id="KW-0418">Kinase</keyword>
<evidence type="ECO:0000256" key="8">
    <source>
        <dbReference type="ARBA" id="ARBA00023012"/>
    </source>
</evidence>
<dbReference type="Gene3D" id="3.30.565.10">
    <property type="entry name" value="Histidine kinase-like ATPase, C-terminal domain"/>
    <property type="match status" value="1"/>
</dbReference>
<evidence type="ECO:0000313" key="12">
    <source>
        <dbReference type="EMBL" id="SHL71176.1"/>
    </source>
</evidence>
<dbReference type="AlphaFoldDB" id="A0A1M7CVA1"/>
<dbReference type="GO" id="GO:0005524">
    <property type="term" value="F:ATP binding"/>
    <property type="evidence" value="ECO:0007669"/>
    <property type="project" value="UniProtKB-KW"/>
</dbReference>
<dbReference type="PROSITE" id="PS50109">
    <property type="entry name" value="HIS_KIN"/>
    <property type="match status" value="1"/>
</dbReference>
<comment type="catalytic activity">
    <reaction evidence="1">
        <text>ATP + protein L-histidine = ADP + protein N-phospho-L-histidine.</text>
        <dbReference type="EC" id="2.7.13.3"/>
    </reaction>
</comment>
<evidence type="ECO:0000256" key="10">
    <source>
        <dbReference type="SAM" id="Phobius"/>
    </source>
</evidence>
<name>A0A1M7CVA1_9FLAO</name>
<dbReference type="InterPro" id="IPR005467">
    <property type="entry name" value="His_kinase_dom"/>
</dbReference>
<keyword evidence="7" id="KW-0067">ATP-binding</keyword>
<keyword evidence="9" id="KW-0175">Coiled coil</keyword>
<dbReference type="GO" id="GO:0016020">
    <property type="term" value="C:membrane"/>
    <property type="evidence" value="ECO:0007669"/>
    <property type="project" value="InterPro"/>
</dbReference>
<feature type="transmembrane region" description="Helical" evidence="10">
    <location>
        <begin position="522"/>
        <end position="542"/>
    </location>
</feature>
<dbReference type="InterPro" id="IPR036890">
    <property type="entry name" value="HATPase_C_sf"/>
</dbReference>
<dbReference type="InterPro" id="IPR011712">
    <property type="entry name" value="Sig_transdc_His_kin_sub3_dim/P"/>
</dbReference>
<gene>
    <name evidence="12" type="ORF">SAMN05444407_105386</name>
</gene>
<dbReference type="STRING" id="1423959.SAMN05444407_105386"/>
<dbReference type="CDD" id="cd16917">
    <property type="entry name" value="HATPase_UhpB-NarQ-NarX-like"/>
    <property type="match status" value="1"/>
</dbReference>
<organism evidence="12 13">
    <name type="scientific">Chryseobacterium contaminans</name>
    <dbReference type="NCBI Taxonomy" id="1423959"/>
    <lineage>
        <taxon>Bacteria</taxon>
        <taxon>Pseudomonadati</taxon>
        <taxon>Bacteroidota</taxon>
        <taxon>Flavobacteriia</taxon>
        <taxon>Flavobacteriales</taxon>
        <taxon>Weeksellaceae</taxon>
        <taxon>Chryseobacterium group</taxon>
        <taxon>Chryseobacterium</taxon>
    </lineage>
</organism>
<feature type="transmembrane region" description="Helical" evidence="10">
    <location>
        <begin position="45"/>
        <end position="64"/>
    </location>
</feature>
<dbReference type="Gene3D" id="1.25.40.10">
    <property type="entry name" value="Tetratricopeptide repeat domain"/>
    <property type="match status" value="1"/>
</dbReference>
<evidence type="ECO:0000259" key="11">
    <source>
        <dbReference type="PROSITE" id="PS50109"/>
    </source>
</evidence>
<dbReference type="InterPro" id="IPR050482">
    <property type="entry name" value="Sensor_HK_TwoCompSys"/>
</dbReference>
<sequence>MKKDFGNENLLWNTIVPKLSRSILLIFTFFTTIKLNKEKGLRYRLLFIFTLLICPFFVQAQDVLSKLEKEYNNASNQTTEQLSLAPKYATALFFHNFKPKSYQILANNISIATKQPDGKYATILYAVQAMNYRLDNKEAESSKSLEMAKTYSLKTNSNEAKGYLEYAKGWILVRNNKTTEAVAAYLKAINYYENSPTTSTLYGRFGNVAKELSTIYSNLNEYQLEEKYGKQFLLLASKQNDPGLIFDAYMRMGYIYEQKYAQNPSDIQFRNKAEQFYLQAIATFNKNKESMLNKSNLSYAAINLANLYTEFNPDKARQYAQIANKASLETGDPIHIASSFGILAELAIQDKNYDLAKSYFLKASMEIGKSPVRDHNIELSILESLSRVSEEQGNYKEALTYYKSYIDKYKSVYDQEKLDITKRLESQFEKERQEQKYIKLQLESDKKAQQIKLINILRAQREQVYNNLKLVEENQRERLKFSELESEKKEQQLRLAKLETQQKNNDINSYKKLLAFKEKINTYYIVFIFIFIVLIFLLLYAYKQRVKSIKQRDELHALAMEKEKQNSKISTLTALLEGQEQERGRLARDLHDGLGGLLSGTKLQLSILDTHQSENIEEGISKSISQIDGAVEELRRVAHNLMPDLLMKYGLVAAIQEFASRMSNSALNIHTEFINYSNSISEEKQLLIYRVIQELVNNAIKHAKASEIIIQISEEDNVLHLTVEDDGKGFDLAGLDFRKTAGFHNIESRVQFLKGTMNITSQLNIGTSIELQIPTH</sequence>
<keyword evidence="5" id="KW-0547">Nucleotide-binding</keyword>
<evidence type="ECO:0000256" key="2">
    <source>
        <dbReference type="ARBA" id="ARBA00012438"/>
    </source>
</evidence>
<keyword evidence="10" id="KW-0812">Transmembrane</keyword>
<dbReference type="InterPro" id="IPR003594">
    <property type="entry name" value="HATPase_dom"/>
</dbReference>
<dbReference type="Pfam" id="PF07730">
    <property type="entry name" value="HisKA_3"/>
    <property type="match status" value="1"/>
</dbReference>
<evidence type="ECO:0000256" key="7">
    <source>
        <dbReference type="ARBA" id="ARBA00022840"/>
    </source>
</evidence>